<reference evidence="1 2" key="1">
    <citation type="journal article" date="2018" name="Mol. Biol. Evol.">
        <title>Broad Genomic Sampling Reveals a Smut Pathogenic Ancestry of the Fungal Clade Ustilaginomycotina.</title>
        <authorList>
            <person name="Kijpornyongpan T."/>
            <person name="Mondo S.J."/>
            <person name="Barry K."/>
            <person name="Sandor L."/>
            <person name="Lee J."/>
            <person name="Lipzen A."/>
            <person name="Pangilinan J."/>
            <person name="LaButti K."/>
            <person name="Hainaut M."/>
            <person name="Henrissat B."/>
            <person name="Grigoriev I.V."/>
            <person name="Spatafora J.W."/>
            <person name="Aime M.C."/>
        </authorList>
    </citation>
    <scope>NUCLEOTIDE SEQUENCE [LARGE SCALE GENOMIC DNA]</scope>
    <source>
        <strain evidence="1 2">MCA 4718</strain>
    </source>
</reference>
<dbReference type="Proteomes" id="UP000245942">
    <property type="component" value="Unassembled WGS sequence"/>
</dbReference>
<dbReference type="GeneID" id="37013592"/>
<evidence type="ECO:0000313" key="2">
    <source>
        <dbReference type="Proteomes" id="UP000245942"/>
    </source>
</evidence>
<keyword evidence="2" id="KW-1185">Reference proteome</keyword>
<dbReference type="RefSeq" id="XP_025349255.1">
    <property type="nucleotide sequence ID" value="XM_025491858.1"/>
</dbReference>
<accession>A0A316UG22</accession>
<protein>
    <submittedName>
        <fullName evidence="1">Uncharacterized protein</fullName>
    </submittedName>
</protein>
<sequence length="325" mass="35311">MKEPHFSYNEVGASKDILISGVEQKGQEQRAITWILGIVCNDFAPFVVRSRRLRMLLRSLRHIFPTAKIASGSNHRICLEVIVAMAEALPPDTRVFVFARFANVIGRTEAVHLDEEVFNVPYNLAAGIKFVGVCAEASPDSVGPHSSGAYCRSSISALATVTLSEGNPELFFDATRWRKTALTNTFLHITRGERLSTLKNLTWKQNLILGTSAASAAAEATTFKLFGSGYLTMGWHTVSKSSQCLIGVSPAMVLLSLPGAVSLGALGYDRLTSDHVCLLNGSSDSNRPVKLSKKLLDELKQYAHTYFLTFSDSFGPVQGLSAPIA</sequence>
<proteinExistence type="predicted"/>
<dbReference type="EMBL" id="KZ819323">
    <property type="protein sequence ID" value="PWN22095.1"/>
    <property type="molecule type" value="Genomic_DNA"/>
</dbReference>
<dbReference type="AlphaFoldDB" id="A0A316UG22"/>
<name>A0A316UG22_9BASI</name>
<gene>
    <name evidence="1" type="ORF">BCV69DRAFT_281095</name>
</gene>
<organism evidence="1 2">
    <name type="scientific">Pseudomicrostroma glucosiphilum</name>
    <dbReference type="NCBI Taxonomy" id="1684307"/>
    <lineage>
        <taxon>Eukaryota</taxon>
        <taxon>Fungi</taxon>
        <taxon>Dikarya</taxon>
        <taxon>Basidiomycota</taxon>
        <taxon>Ustilaginomycotina</taxon>
        <taxon>Exobasidiomycetes</taxon>
        <taxon>Microstromatales</taxon>
        <taxon>Microstromatales incertae sedis</taxon>
        <taxon>Pseudomicrostroma</taxon>
    </lineage>
</organism>
<evidence type="ECO:0000313" key="1">
    <source>
        <dbReference type="EMBL" id="PWN22095.1"/>
    </source>
</evidence>